<evidence type="ECO:0000256" key="5">
    <source>
        <dbReference type="ARBA" id="ARBA00023242"/>
    </source>
</evidence>
<dbReference type="GO" id="GO:0000981">
    <property type="term" value="F:DNA-binding transcription factor activity, RNA polymerase II-specific"/>
    <property type="evidence" value="ECO:0007669"/>
    <property type="project" value="InterPro"/>
</dbReference>
<dbReference type="PROSITE" id="PS00463">
    <property type="entry name" value="ZN2_CY6_FUNGAL_1"/>
    <property type="match status" value="1"/>
</dbReference>
<proteinExistence type="predicted"/>
<dbReference type="PANTHER" id="PTHR47660:SF2">
    <property type="entry name" value="TRANSCRIPTION FACTOR WITH C2H2 AND ZN(2)-CYS(6) DNA BINDING DOMAIN (EUROFUNG)"/>
    <property type="match status" value="1"/>
</dbReference>
<evidence type="ECO:0000256" key="1">
    <source>
        <dbReference type="ARBA" id="ARBA00022723"/>
    </source>
</evidence>
<dbReference type="InterPro" id="IPR013087">
    <property type="entry name" value="Znf_C2H2_type"/>
</dbReference>
<keyword evidence="5" id="KW-0539">Nucleus</keyword>
<evidence type="ECO:0000259" key="9">
    <source>
        <dbReference type="PROSITE" id="PS50157"/>
    </source>
</evidence>
<evidence type="ECO:0000256" key="7">
    <source>
        <dbReference type="SAM" id="MobiDB-lite"/>
    </source>
</evidence>
<evidence type="ECO:0000256" key="4">
    <source>
        <dbReference type="ARBA" id="ARBA00023163"/>
    </source>
</evidence>
<evidence type="ECO:0000313" key="10">
    <source>
        <dbReference type="EMBL" id="KAF2713327.1"/>
    </source>
</evidence>
<dbReference type="SUPFAM" id="SSF57667">
    <property type="entry name" value="beta-beta-alpha zinc fingers"/>
    <property type="match status" value="1"/>
</dbReference>
<keyword evidence="6" id="KW-0863">Zinc-finger</keyword>
<dbReference type="EMBL" id="MU005765">
    <property type="protein sequence ID" value="KAF2713327.1"/>
    <property type="molecule type" value="Genomic_DNA"/>
</dbReference>
<dbReference type="PROSITE" id="PS50048">
    <property type="entry name" value="ZN2_CY6_FUNGAL_2"/>
    <property type="match status" value="1"/>
</dbReference>
<dbReference type="SUPFAM" id="SSF57701">
    <property type="entry name" value="Zn2/Cys6 DNA-binding domain"/>
    <property type="match status" value="1"/>
</dbReference>
<name>A0A6G1KLU3_9PLEO</name>
<dbReference type="InterPro" id="IPR001138">
    <property type="entry name" value="Zn2Cys6_DnaBD"/>
</dbReference>
<evidence type="ECO:0000259" key="8">
    <source>
        <dbReference type="PROSITE" id="PS50048"/>
    </source>
</evidence>
<dbReference type="AlphaFoldDB" id="A0A6G1KLU3"/>
<dbReference type="PROSITE" id="PS00028">
    <property type="entry name" value="ZINC_FINGER_C2H2_1"/>
    <property type="match status" value="2"/>
</dbReference>
<keyword evidence="3" id="KW-0805">Transcription regulation</keyword>
<dbReference type="Gene3D" id="4.10.240.10">
    <property type="entry name" value="Zn(2)-C6 fungal-type DNA-binding domain"/>
    <property type="match status" value="1"/>
</dbReference>
<evidence type="ECO:0000256" key="2">
    <source>
        <dbReference type="ARBA" id="ARBA00022833"/>
    </source>
</evidence>
<feature type="domain" description="C2H2-type" evidence="9">
    <location>
        <begin position="14"/>
        <end position="41"/>
    </location>
</feature>
<dbReference type="InterPro" id="IPR036236">
    <property type="entry name" value="Znf_C2H2_sf"/>
</dbReference>
<dbReference type="Pfam" id="PF00096">
    <property type="entry name" value="zf-C2H2"/>
    <property type="match status" value="2"/>
</dbReference>
<reference evidence="10" key="1">
    <citation type="journal article" date="2020" name="Stud. Mycol.">
        <title>101 Dothideomycetes genomes: a test case for predicting lifestyles and emergence of pathogens.</title>
        <authorList>
            <person name="Haridas S."/>
            <person name="Albert R."/>
            <person name="Binder M."/>
            <person name="Bloem J."/>
            <person name="Labutti K."/>
            <person name="Salamov A."/>
            <person name="Andreopoulos B."/>
            <person name="Baker S."/>
            <person name="Barry K."/>
            <person name="Bills G."/>
            <person name="Bluhm B."/>
            <person name="Cannon C."/>
            <person name="Castanera R."/>
            <person name="Culley D."/>
            <person name="Daum C."/>
            <person name="Ezra D."/>
            <person name="Gonzalez J."/>
            <person name="Henrissat B."/>
            <person name="Kuo A."/>
            <person name="Liang C."/>
            <person name="Lipzen A."/>
            <person name="Lutzoni F."/>
            <person name="Magnuson J."/>
            <person name="Mondo S."/>
            <person name="Nolan M."/>
            <person name="Ohm R."/>
            <person name="Pangilinan J."/>
            <person name="Park H.-J."/>
            <person name="Ramirez L."/>
            <person name="Alfaro M."/>
            <person name="Sun H."/>
            <person name="Tritt A."/>
            <person name="Yoshinaga Y."/>
            <person name="Zwiers L.-H."/>
            <person name="Turgeon B."/>
            <person name="Goodwin S."/>
            <person name="Spatafora J."/>
            <person name="Crous P."/>
            <person name="Grigoriev I."/>
        </authorList>
    </citation>
    <scope>NUCLEOTIDE SEQUENCE</scope>
    <source>
        <strain evidence="10">CBS 279.74</strain>
    </source>
</reference>
<organism evidence="10 11">
    <name type="scientific">Pleomassaria siparia CBS 279.74</name>
    <dbReference type="NCBI Taxonomy" id="1314801"/>
    <lineage>
        <taxon>Eukaryota</taxon>
        <taxon>Fungi</taxon>
        <taxon>Dikarya</taxon>
        <taxon>Ascomycota</taxon>
        <taxon>Pezizomycotina</taxon>
        <taxon>Dothideomycetes</taxon>
        <taxon>Pleosporomycetidae</taxon>
        <taxon>Pleosporales</taxon>
        <taxon>Pleomassariaceae</taxon>
        <taxon>Pleomassaria</taxon>
    </lineage>
</organism>
<dbReference type="Proteomes" id="UP000799428">
    <property type="component" value="Unassembled WGS sequence"/>
</dbReference>
<dbReference type="InterPro" id="IPR036864">
    <property type="entry name" value="Zn2-C6_fun-type_DNA-bd_sf"/>
</dbReference>
<dbReference type="Gene3D" id="3.30.160.60">
    <property type="entry name" value="Classic Zinc Finger"/>
    <property type="match status" value="1"/>
</dbReference>
<dbReference type="SMART" id="SM00355">
    <property type="entry name" value="ZnF_C2H2"/>
    <property type="match status" value="2"/>
</dbReference>
<dbReference type="PANTHER" id="PTHR47660">
    <property type="entry name" value="TRANSCRIPTION FACTOR WITH C2H2 AND ZN(2)-CYS(6) DNA BINDING DOMAIN (EUROFUNG)-RELATED-RELATED"/>
    <property type="match status" value="1"/>
</dbReference>
<dbReference type="Pfam" id="PF00172">
    <property type="entry name" value="Zn_clus"/>
    <property type="match status" value="1"/>
</dbReference>
<dbReference type="OrthoDB" id="40579at2759"/>
<feature type="domain" description="C2H2-type" evidence="9">
    <location>
        <begin position="42"/>
        <end position="70"/>
    </location>
</feature>
<protein>
    <submittedName>
        <fullName evidence="10">Uncharacterized protein</fullName>
    </submittedName>
</protein>
<feature type="compositionally biased region" description="Basic residues" evidence="7">
    <location>
        <begin position="124"/>
        <end position="133"/>
    </location>
</feature>
<evidence type="ECO:0000256" key="6">
    <source>
        <dbReference type="PROSITE-ProRule" id="PRU00042"/>
    </source>
</evidence>
<evidence type="ECO:0000313" key="11">
    <source>
        <dbReference type="Proteomes" id="UP000799428"/>
    </source>
</evidence>
<dbReference type="CDD" id="cd00067">
    <property type="entry name" value="GAL4"/>
    <property type="match status" value="1"/>
</dbReference>
<dbReference type="PROSITE" id="PS50157">
    <property type="entry name" value="ZINC_FINGER_C2H2_2"/>
    <property type="match status" value="2"/>
</dbReference>
<accession>A0A6G1KLU3</accession>
<feature type="domain" description="Zn(2)-C6 fungal-type" evidence="8">
    <location>
        <begin position="88"/>
        <end position="115"/>
    </location>
</feature>
<gene>
    <name evidence="10" type="ORF">K504DRAFT_498142</name>
</gene>
<keyword evidence="1" id="KW-0479">Metal-binding</keyword>
<keyword evidence="2" id="KW-0862">Zinc</keyword>
<feature type="region of interest" description="Disordered" evidence="7">
    <location>
        <begin position="124"/>
        <end position="144"/>
    </location>
</feature>
<keyword evidence="11" id="KW-1185">Reference proteome</keyword>
<evidence type="ECO:0000256" key="3">
    <source>
        <dbReference type="ARBA" id="ARBA00023015"/>
    </source>
</evidence>
<keyword evidence="4" id="KW-0804">Transcription</keyword>
<dbReference type="GO" id="GO:0008270">
    <property type="term" value="F:zinc ion binding"/>
    <property type="evidence" value="ECO:0007669"/>
    <property type="project" value="UniProtKB-KW"/>
</dbReference>
<sequence>MPRPTSTLKSRGDVFCSYCGQGFKRDEHLERHILTHINVRPFRCPECRLGFKRKDLLRRHYQSIHVPPPEHGEPVPTRSETVDRIPIACMNCAQSKTKCDKQVPCGRCVKREVPCERRQFRRNSWKGNPKRGVRPANAGKTPDEKPIEEAQEFEVHIVPEKPVESGLEVSCHPSTSIALAAMHISNQDTIDEPFKSPAALEHSEDTGLKFSTITVANMLGHNTDTLDMGAQIADDSELSVGIEGSLFTELHMSSDHNTHFDIPMDDGYFDDILADTYLMCASPDKTVSDSEWSLCQNELRAMSYTSTKPSPGGELHGAWPLFDCNPKTGELSKTTTKTNVSNLKVLENPAIWSICAPSSSALVHMLLEETSSGIHPFHASKRDQLLAVTQHVWRMSRERVYSTWSADQQSVEAHAWMDKVILLPPTDVLHHFLTRYVYQENERFHLFPAQDLLISVSLLQSKTKVMSGILTLLLIAQNTRSVNVSEGRDLSNGLVEVCRTVVQDAVDTDSEVPINAEFLETSLCLLQLMQWSGEPRHMTAVLDTWEQHSKARTFLIIHKGFPQKDIHSRHIAVPVDRQFSALGTAFQVSVDAQSRMFYSWLAVDLELSLFHDIPPKLEADTTAFDLPAINNNSPIMFMDDWNSSTAMPLGGSLVQFEKNYTSLMSLFTVFKESQLSGCHDSFSVTSLRLLLHPLQSLSTRLHQCLDTFSSMQCPGRAPNSTMGLASKAFMDEVGTLLERWRRLFASTVAMTGNSCPKLRESLALYHIMVLNNLTSFPRVERLIRERTETFRPNDSPQSWMRTASSEGMALLLFNCGQCLQVLRTMPAMTRPLWWAAVLYRVALILGQAIISNNATSSTATLKFHTILEDAQSPNSTVVTLDREYAQHTQDQDIALQRFLGRMQGTPVMTKPDGSAMVLSSETKILDYCISMLDGHLVFESSSFANGIRLKLWLLRSRWRYGNSYGS</sequence>